<evidence type="ECO:0000256" key="4">
    <source>
        <dbReference type="ARBA" id="ARBA00022438"/>
    </source>
</evidence>
<feature type="binding site" evidence="8">
    <location>
        <position position="401"/>
    </location>
    <ligand>
        <name>Mn(2+)</name>
        <dbReference type="ChEBI" id="CHEBI:29035"/>
        <label>1</label>
    </ligand>
</feature>
<feature type="binding site" evidence="8">
    <location>
        <position position="401"/>
    </location>
    <ligand>
        <name>Mn(2+)</name>
        <dbReference type="ChEBI" id="CHEBI:29035"/>
        <label>2</label>
    </ligand>
</feature>
<dbReference type="InterPro" id="IPR011356">
    <property type="entry name" value="Leucine_aapep/pepB"/>
</dbReference>
<dbReference type="NCBIfam" id="NF002083">
    <property type="entry name" value="PRK00913.3-5"/>
    <property type="match status" value="1"/>
</dbReference>
<dbReference type="GO" id="GO:0004177">
    <property type="term" value="F:aminopeptidase activity"/>
    <property type="evidence" value="ECO:0007669"/>
    <property type="project" value="UniProtKB-KW"/>
</dbReference>
<keyword evidence="8" id="KW-0963">Cytoplasm</keyword>
<dbReference type="Gene3D" id="3.40.220.10">
    <property type="entry name" value="Leucine Aminopeptidase, subunit E, domain 1"/>
    <property type="match status" value="1"/>
</dbReference>
<dbReference type="InterPro" id="IPR008283">
    <property type="entry name" value="Peptidase_M17_N"/>
</dbReference>
<gene>
    <name evidence="8" type="primary">pepA</name>
    <name evidence="11" type="ORF">Tbon_08540</name>
</gene>
<evidence type="ECO:0000256" key="9">
    <source>
        <dbReference type="SAM" id="MobiDB-lite"/>
    </source>
</evidence>
<evidence type="ECO:0000256" key="7">
    <source>
        <dbReference type="ARBA" id="ARBA00049972"/>
    </source>
</evidence>
<comment type="catalytic activity">
    <reaction evidence="2 8">
        <text>Release of an N-terminal amino acid, preferentially leucine, but not glutamic or aspartic acids.</text>
        <dbReference type="EC" id="3.4.11.10"/>
    </reaction>
</comment>
<comment type="catalytic activity">
    <reaction evidence="1 8">
        <text>Release of an N-terminal amino acid, Xaa-|-Yaa-, in which Xaa is preferably Leu, but may be other amino acids including Pro although not Arg or Lys, and Yaa may be Pro. Amino acid amides and methyl esters are also readily hydrolyzed, but rates on arylamides are exceedingly low.</text>
        <dbReference type="EC" id="3.4.11.1"/>
    </reaction>
</comment>
<dbReference type="EC" id="3.4.11.1" evidence="8"/>
<evidence type="ECO:0000256" key="2">
    <source>
        <dbReference type="ARBA" id="ARBA00000967"/>
    </source>
</evidence>
<feature type="region of interest" description="Disordered" evidence="9">
    <location>
        <begin position="1"/>
        <end position="23"/>
    </location>
</feature>
<evidence type="ECO:0000256" key="1">
    <source>
        <dbReference type="ARBA" id="ARBA00000135"/>
    </source>
</evidence>
<dbReference type="PANTHER" id="PTHR11963:SF23">
    <property type="entry name" value="CYTOSOL AMINOPEPTIDASE"/>
    <property type="match status" value="1"/>
</dbReference>
<keyword evidence="8" id="KW-0479">Metal-binding</keyword>
<dbReference type="Pfam" id="PF02789">
    <property type="entry name" value="Peptidase_M17_N"/>
    <property type="match status" value="1"/>
</dbReference>
<dbReference type="CDD" id="cd00433">
    <property type="entry name" value="Peptidase_M17"/>
    <property type="match status" value="1"/>
</dbReference>
<dbReference type="SUPFAM" id="SSF53187">
    <property type="entry name" value="Zn-dependent exopeptidases"/>
    <property type="match status" value="1"/>
</dbReference>
<dbReference type="NCBIfam" id="NF002074">
    <property type="entry name" value="PRK00913.1-4"/>
    <property type="match status" value="1"/>
</dbReference>
<evidence type="ECO:0000256" key="3">
    <source>
        <dbReference type="ARBA" id="ARBA00009528"/>
    </source>
</evidence>
<dbReference type="SUPFAM" id="SSF52949">
    <property type="entry name" value="Macro domain-like"/>
    <property type="match status" value="1"/>
</dbReference>
<keyword evidence="5 8" id="KW-0645">Protease</keyword>
<dbReference type="InterPro" id="IPR023042">
    <property type="entry name" value="Peptidase_M17_leu_NH2_pept"/>
</dbReference>
<dbReference type="PANTHER" id="PTHR11963">
    <property type="entry name" value="LEUCINE AMINOPEPTIDASE-RELATED"/>
    <property type="match status" value="1"/>
</dbReference>
<reference evidence="11 12" key="2">
    <citation type="submission" date="2019-10" db="EMBL/GenBank/DDBJ databases">
        <title>Thermopilla bonchosmolovskayae gen. nov., sp. nov., a moderately thermophilic Chloroflexi bacterium from a Chukotka hot spring (Arctic, Russia), representing a novel classis Thermopillaia, which include previously uncultivated lineage OLB14.</title>
        <authorList>
            <person name="Kochetkova T.V."/>
            <person name="Zayulina K.S."/>
            <person name="Zhigarkov V.S."/>
            <person name="Minaev N.V."/>
            <person name="Novikov A."/>
            <person name="Toshchakov S.V."/>
            <person name="Elcheninov A.G."/>
            <person name="Kublanov I.V."/>
        </authorList>
    </citation>
    <scope>NUCLEOTIDE SEQUENCE [LARGE SCALE GENOMIC DNA]</scope>
    <source>
        <strain evidence="11 12">3753O</strain>
    </source>
</reference>
<dbReference type="InterPro" id="IPR043472">
    <property type="entry name" value="Macro_dom-like"/>
</dbReference>
<evidence type="ECO:0000256" key="6">
    <source>
        <dbReference type="ARBA" id="ARBA00022801"/>
    </source>
</evidence>
<evidence type="ECO:0000256" key="8">
    <source>
        <dbReference type="HAMAP-Rule" id="MF_00181"/>
    </source>
</evidence>
<dbReference type="InterPro" id="IPR000819">
    <property type="entry name" value="Peptidase_M17_C"/>
</dbReference>
<dbReference type="PROSITE" id="PS00631">
    <property type="entry name" value="CYTOSOL_AP"/>
    <property type="match status" value="1"/>
</dbReference>
<feature type="binding site" evidence="8">
    <location>
        <position position="419"/>
    </location>
    <ligand>
        <name>Mn(2+)</name>
        <dbReference type="ChEBI" id="CHEBI:29035"/>
        <label>2</label>
    </ligand>
</feature>
<feature type="active site" evidence="8">
    <location>
        <position position="482"/>
    </location>
</feature>
<protein>
    <recommendedName>
        <fullName evidence="8">Probable cytosol aminopeptidase</fullName>
        <ecNumber evidence="8">3.4.11.1</ecNumber>
    </recommendedName>
    <alternativeName>
        <fullName evidence="8">Leucine aminopeptidase</fullName>
        <shortName evidence="8">LAP</shortName>
        <ecNumber evidence="8">3.4.11.10</ecNumber>
    </alternativeName>
    <alternativeName>
        <fullName evidence="8">Leucyl aminopeptidase</fullName>
    </alternativeName>
</protein>
<dbReference type="EMBL" id="CP042829">
    <property type="protein sequence ID" value="QFG03342.1"/>
    <property type="molecule type" value="Genomic_DNA"/>
</dbReference>
<keyword evidence="6 8" id="KW-0378">Hydrolase</keyword>
<feature type="binding site" evidence="8">
    <location>
        <position position="396"/>
    </location>
    <ligand>
        <name>Mn(2+)</name>
        <dbReference type="ChEBI" id="CHEBI:29035"/>
        <label>2</label>
    </ligand>
</feature>
<feature type="binding site" evidence="8">
    <location>
        <position position="478"/>
    </location>
    <ligand>
        <name>Mn(2+)</name>
        <dbReference type="ChEBI" id="CHEBI:29035"/>
        <label>1</label>
    </ligand>
</feature>
<organism evidence="11 12">
    <name type="scientific">Tepidiforma bonchosmolovskayae</name>
    <dbReference type="NCBI Taxonomy" id="2601677"/>
    <lineage>
        <taxon>Bacteria</taxon>
        <taxon>Bacillati</taxon>
        <taxon>Chloroflexota</taxon>
        <taxon>Tepidiformia</taxon>
        <taxon>Tepidiformales</taxon>
        <taxon>Tepidiformaceae</taxon>
        <taxon>Tepidiforma</taxon>
    </lineage>
</organism>
<dbReference type="Gene3D" id="3.40.630.10">
    <property type="entry name" value="Zn peptidases"/>
    <property type="match status" value="1"/>
</dbReference>
<evidence type="ECO:0000313" key="11">
    <source>
        <dbReference type="EMBL" id="QFG03342.1"/>
    </source>
</evidence>
<dbReference type="PROSITE" id="PS51154">
    <property type="entry name" value="MACRO"/>
    <property type="match status" value="1"/>
</dbReference>
<evidence type="ECO:0000259" key="10">
    <source>
        <dbReference type="PROSITE" id="PS51154"/>
    </source>
</evidence>
<feature type="binding site" evidence="8">
    <location>
        <position position="480"/>
    </location>
    <ligand>
        <name>Mn(2+)</name>
        <dbReference type="ChEBI" id="CHEBI:29035"/>
        <label>2</label>
    </ligand>
</feature>
<comment type="subcellular location">
    <subcellularLocation>
        <location evidence="8">Cytoplasm</location>
    </subcellularLocation>
</comment>
<feature type="active site" evidence="8">
    <location>
        <position position="408"/>
    </location>
</feature>
<name>A0ABX6C233_9CHLR</name>
<proteinExistence type="inferred from homology"/>
<feature type="domain" description="Macro" evidence="10">
    <location>
        <begin position="118"/>
        <end position="307"/>
    </location>
</feature>
<dbReference type="EC" id="3.4.11.10" evidence="8"/>
<reference evidence="11 12" key="1">
    <citation type="submission" date="2019-08" db="EMBL/GenBank/DDBJ databases">
        <authorList>
            <person name="Toschakov S.V."/>
        </authorList>
    </citation>
    <scope>NUCLEOTIDE SEQUENCE [LARGE SCALE GENOMIC DNA]</scope>
    <source>
        <strain evidence="11 12">3753O</strain>
    </source>
</reference>
<comment type="function">
    <text evidence="7 8">Presumably involved in the processing and regular turnover of intracellular proteins. Catalyzes the removal of unsubstituted N-terminal amino acids from various peptides.</text>
</comment>
<dbReference type="InterPro" id="IPR002589">
    <property type="entry name" value="Macro_dom"/>
</dbReference>
<comment type="cofactor">
    <cofactor evidence="8">
        <name>Mn(2+)</name>
        <dbReference type="ChEBI" id="CHEBI:29035"/>
    </cofactor>
    <text evidence="8">Binds 2 manganese ions per subunit.</text>
</comment>
<dbReference type="NCBIfam" id="NF002073">
    <property type="entry name" value="PRK00913.1-2"/>
    <property type="match status" value="1"/>
</dbReference>
<evidence type="ECO:0000256" key="5">
    <source>
        <dbReference type="ARBA" id="ARBA00022670"/>
    </source>
</evidence>
<sequence length="630" mass="65471">MAPEVDPVERPDGPVGIENPALHAELPVDVEPLFELNEIEGADHGFTGAVDDEAADGEVDEEGDDDHHGFVDAVAADEGPGAGEAAGGAVEAELHGRCRVAARGRRGHNADFKVARRQGAGSATGDRNVKVRVEQGDITRAAADAVVVNLFEGVTMPGGGTGAVDMALGGAISQVIAAGDLRGKAGELVTIHTLGRMPAPRVLVAGLGARDEFDIDAVRNLAANVVRALRKPGIRRIATIAHGAGIAGLDPEACAQAIAEGSILGGYQFLKHKSNAGDDRAEIEDVVIIEHDASKVAGMARAAERGSILAEATNIARDWANEPSNHLTPSVMAERAAELARQAGMEVEVLERADMERKGMGSLLSVAKGSAEPPKLIRLGYRGRGGEGWDLALVGKGITFDTGGISIKPAANMEAMKADMTGAANVITAAWALARLGAKLNVLAIAPCTENMPSGSATKPGDVVRAMNGRTIEVINTDAEGRLVLADAICWANELGAKRIVDVATLTGAVTTALGDVCYALMTNDDALCREVEAAAAAAGEKTWRLPMWKEYDEYIKSDVADCRNVGAGNRGAGTIVGAKFLEPFAGKTPWVHLDIAGVDNMSSDRGWVTKGASGYSVRALINLGLRLAQ</sequence>
<dbReference type="Pfam" id="PF00883">
    <property type="entry name" value="Peptidase_M17"/>
    <property type="match status" value="1"/>
</dbReference>
<keyword evidence="4 8" id="KW-0031">Aminopeptidase</keyword>
<keyword evidence="8" id="KW-0464">Manganese</keyword>
<keyword evidence="12" id="KW-1185">Reference proteome</keyword>
<dbReference type="HAMAP" id="MF_00181">
    <property type="entry name" value="Cytosol_peptidase_M17"/>
    <property type="match status" value="1"/>
</dbReference>
<comment type="similarity">
    <text evidence="3 8">Belongs to the peptidase M17 family.</text>
</comment>
<feature type="binding site" evidence="8">
    <location>
        <position position="480"/>
    </location>
    <ligand>
        <name>Mn(2+)</name>
        <dbReference type="ChEBI" id="CHEBI:29035"/>
        <label>1</label>
    </ligand>
</feature>
<accession>A0ABX6C233</accession>
<dbReference type="PRINTS" id="PR00481">
    <property type="entry name" value="LAMNOPPTDASE"/>
</dbReference>
<evidence type="ECO:0000313" key="12">
    <source>
        <dbReference type="Proteomes" id="UP000326331"/>
    </source>
</evidence>
<dbReference type="Proteomes" id="UP000326331">
    <property type="component" value="Chromosome"/>
</dbReference>